<dbReference type="RefSeq" id="WP_076961092.1">
    <property type="nucleotide sequence ID" value="NZ_CBCRYT010000033.1"/>
</dbReference>
<dbReference type="InterPro" id="IPR050641">
    <property type="entry name" value="RIFMO-like"/>
</dbReference>
<comment type="cofactor">
    <cofactor evidence="1">
        <name>FAD</name>
        <dbReference type="ChEBI" id="CHEBI:57692"/>
    </cofactor>
</comment>
<dbReference type="InterPro" id="IPR036188">
    <property type="entry name" value="FAD/NAD-bd_sf"/>
</dbReference>
<dbReference type="GeneID" id="70099859"/>
<keyword evidence="7" id="KW-0472">Membrane</keyword>
<reference evidence="9 10" key="1">
    <citation type="journal article" date="2020" name="Front. Microbiol.">
        <title>Genetic Organization of the aprX-lipA2 Operon Affects the Proteolytic Potential of Pseudomonas Species in Milk.</title>
        <authorList>
            <person name="Maier C."/>
            <person name="Huptas C."/>
            <person name="von Neubeck M."/>
            <person name="Scherer S."/>
            <person name="Wenning M."/>
            <person name="Lucking G."/>
        </authorList>
    </citation>
    <scope>NUCLEOTIDE SEQUENCE [LARGE SCALE GENOMIC DNA]</scope>
    <source>
        <strain evidence="9 10">G4779</strain>
    </source>
</reference>
<evidence type="ECO:0000256" key="7">
    <source>
        <dbReference type="SAM" id="Phobius"/>
    </source>
</evidence>
<comment type="caution">
    <text evidence="9">The sequence shown here is derived from an EMBL/GenBank/DDBJ whole genome shotgun (WGS) entry which is preliminary data.</text>
</comment>
<dbReference type="AlphaFoldDB" id="A0A7Y1MR96"/>
<dbReference type="PANTHER" id="PTHR43004">
    <property type="entry name" value="TRK SYSTEM POTASSIUM UPTAKE PROTEIN"/>
    <property type="match status" value="1"/>
</dbReference>
<dbReference type="PANTHER" id="PTHR43004:SF19">
    <property type="entry name" value="BINDING MONOOXYGENASE, PUTATIVE (JCVI)-RELATED"/>
    <property type="match status" value="1"/>
</dbReference>
<organism evidence="9 10">
    <name type="scientific">Pseudomonas gessardii</name>
    <dbReference type="NCBI Taxonomy" id="78544"/>
    <lineage>
        <taxon>Bacteria</taxon>
        <taxon>Pseudomonadati</taxon>
        <taxon>Pseudomonadota</taxon>
        <taxon>Gammaproteobacteria</taxon>
        <taxon>Pseudomonadales</taxon>
        <taxon>Pseudomonadaceae</taxon>
        <taxon>Pseudomonas</taxon>
    </lineage>
</organism>
<evidence type="ECO:0000256" key="5">
    <source>
        <dbReference type="ARBA" id="ARBA00022827"/>
    </source>
</evidence>
<dbReference type="GO" id="GO:0016709">
    <property type="term" value="F:oxidoreductase activity, acting on paired donors, with incorporation or reduction of molecular oxygen, NAD(P)H as one donor, and incorporation of one atom of oxygen"/>
    <property type="evidence" value="ECO:0007669"/>
    <property type="project" value="UniProtKB-ARBA"/>
</dbReference>
<dbReference type="SUPFAM" id="SSF51905">
    <property type="entry name" value="FAD/NAD(P)-binding domain"/>
    <property type="match status" value="1"/>
</dbReference>
<evidence type="ECO:0000256" key="3">
    <source>
        <dbReference type="ARBA" id="ARBA00020059"/>
    </source>
</evidence>
<evidence type="ECO:0000256" key="2">
    <source>
        <dbReference type="ARBA" id="ARBA00007801"/>
    </source>
</evidence>
<keyword evidence="5" id="KW-0274">FAD</keyword>
<dbReference type="SUPFAM" id="SSF52833">
    <property type="entry name" value="Thioredoxin-like"/>
    <property type="match status" value="1"/>
</dbReference>
<dbReference type="InterPro" id="IPR036249">
    <property type="entry name" value="Thioredoxin-like_sf"/>
</dbReference>
<evidence type="ECO:0000256" key="1">
    <source>
        <dbReference type="ARBA" id="ARBA00001974"/>
    </source>
</evidence>
<dbReference type="Pfam" id="PF01494">
    <property type="entry name" value="FAD_binding_3"/>
    <property type="match status" value="1"/>
</dbReference>
<gene>
    <name evidence="9" type="ORF">HBO33_16880</name>
</gene>
<evidence type="ECO:0000259" key="8">
    <source>
        <dbReference type="Pfam" id="PF01494"/>
    </source>
</evidence>
<keyword evidence="7" id="KW-1133">Transmembrane helix</keyword>
<dbReference type="EMBL" id="JAAQYP010000026">
    <property type="protein sequence ID" value="NNA96849.1"/>
    <property type="molecule type" value="Genomic_DNA"/>
</dbReference>
<dbReference type="Proteomes" id="UP000542111">
    <property type="component" value="Unassembled WGS sequence"/>
</dbReference>
<feature type="domain" description="FAD-binding" evidence="8">
    <location>
        <begin position="17"/>
        <end position="354"/>
    </location>
</feature>
<evidence type="ECO:0000256" key="6">
    <source>
        <dbReference type="ARBA" id="ARBA00024806"/>
    </source>
</evidence>
<feature type="transmembrane region" description="Helical" evidence="7">
    <location>
        <begin position="12"/>
        <end position="34"/>
    </location>
</feature>
<comment type="similarity">
    <text evidence="2">Belongs to the PheA/TfdB FAD monooxygenase family.</text>
</comment>
<dbReference type="Gene3D" id="3.30.70.2450">
    <property type="match status" value="1"/>
</dbReference>
<dbReference type="GO" id="GO:0071949">
    <property type="term" value="F:FAD binding"/>
    <property type="evidence" value="ECO:0007669"/>
    <property type="project" value="InterPro"/>
</dbReference>
<keyword evidence="9" id="KW-0503">Monooxygenase</keyword>
<evidence type="ECO:0000313" key="9">
    <source>
        <dbReference type="EMBL" id="NNA96849.1"/>
    </source>
</evidence>
<name>A0A7Y1MR96_9PSED</name>
<accession>A0A7Y1MR96</accession>
<keyword evidence="7" id="KW-0812">Transmembrane</keyword>
<sequence length="584" mass="64893">MDVSNTSTPRQSGGPATVMIVGAGPVGLLLANLLQKWGVSFRIIEKNTGPSTETKAMAVHSRTLEILRDLGLSEQAISNGFTVNQFSLQSNARRVLNYNFSYLDAAYPLLLSLPQPMLEKILLERLEASGGSVEWNTELVDLQNQQGCVQMGLRHGDGSDERLTVRWAVACDGARSTVRQCLGLSFDGASYERFFMLADADIEWSGKPDEGAFFLSAREGYVAVAPINAQSRYRLFIEMPYALPAEGERPSLSLESFQQLCEGRGQKMTLSNITSTTLAAFQHRRVQSLHHGAVFLAGDSAHIGSPIGGQWMNLGMSEVYNLAWKIAYVDQGLAAPSLLQSYNEERYPVALQAESMAHRLTTLITLEHRALVWLRDNVLPLLSRWRTVQRKLPSMVSGHHYSYAKSDYIQESLTKKQRTHWHKKDRKLRFKTAVPRAGQLAPDVELWQAPGTPPRHLIDLFHGTFTLLIFSAADQFSSLLPDYYALADTVQQDYPGIKAYCVIDALSSAEAPLEHSTLLDPDWRLHKRYHARAGTLMLIRPDGYIAFQGPDATTLMTYLHLRSGLLKGAKRTAACATDSAVLQL</sequence>
<dbReference type="Gene3D" id="3.40.30.120">
    <property type="match status" value="1"/>
</dbReference>
<proteinExistence type="inferred from homology"/>
<keyword evidence="4" id="KW-0285">Flavoprotein</keyword>
<dbReference type="InterPro" id="IPR002938">
    <property type="entry name" value="FAD-bd"/>
</dbReference>
<dbReference type="PRINTS" id="PR00420">
    <property type="entry name" value="RNGMNOXGNASE"/>
</dbReference>
<evidence type="ECO:0000313" key="10">
    <source>
        <dbReference type="Proteomes" id="UP000542111"/>
    </source>
</evidence>
<comment type="function">
    <text evidence="6">Serves to protect the cell against DNA damage by alkyl hydroperoxides. It can use either NADH or NADPH as electron donor for direct reduction of redox dyes or of alkyl hydroperoxides when combined with the AhpC protein.</text>
</comment>
<dbReference type="Gene3D" id="3.50.50.60">
    <property type="entry name" value="FAD/NAD(P)-binding domain"/>
    <property type="match status" value="1"/>
</dbReference>
<dbReference type="OrthoDB" id="8672648at2"/>
<evidence type="ECO:0000256" key="4">
    <source>
        <dbReference type="ARBA" id="ARBA00022630"/>
    </source>
</evidence>
<protein>
    <recommendedName>
        <fullName evidence="3">Alkyl hydroperoxide reductase subunit F</fullName>
    </recommendedName>
</protein>
<keyword evidence="9" id="KW-0560">Oxidoreductase</keyword>